<dbReference type="InterPro" id="IPR011010">
    <property type="entry name" value="DNA_brk_join_enz"/>
</dbReference>
<organism evidence="4 5">
    <name type="scientific">Actinopolymorpha cephalotaxi</name>
    <dbReference type="NCBI Taxonomy" id="504797"/>
    <lineage>
        <taxon>Bacteria</taxon>
        <taxon>Bacillati</taxon>
        <taxon>Actinomycetota</taxon>
        <taxon>Actinomycetes</taxon>
        <taxon>Propionibacteriales</taxon>
        <taxon>Actinopolymorphaceae</taxon>
        <taxon>Actinopolymorpha</taxon>
    </lineage>
</organism>
<dbReference type="AlphaFoldDB" id="A0A1I2LZR5"/>
<name>A0A1I2LZR5_9ACTN</name>
<evidence type="ECO:0000256" key="1">
    <source>
        <dbReference type="ARBA" id="ARBA00023172"/>
    </source>
</evidence>
<dbReference type="GO" id="GO:0003677">
    <property type="term" value="F:DNA binding"/>
    <property type="evidence" value="ECO:0007669"/>
    <property type="project" value="InterPro"/>
</dbReference>
<keyword evidence="1" id="KW-0233">DNA recombination</keyword>
<dbReference type="PROSITE" id="PS51898">
    <property type="entry name" value="TYR_RECOMBINASE"/>
    <property type="match status" value="1"/>
</dbReference>
<dbReference type="GO" id="GO:0015074">
    <property type="term" value="P:DNA integration"/>
    <property type="evidence" value="ECO:0007669"/>
    <property type="project" value="InterPro"/>
</dbReference>
<dbReference type="Gene3D" id="1.10.443.10">
    <property type="entry name" value="Intergrase catalytic core"/>
    <property type="match status" value="1"/>
</dbReference>
<dbReference type="SUPFAM" id="SSF56349">
    <property type="entry name" value="DNA breaking-rejoining enzymes"/>
    <property type="match status" value="1"/>
</dbReference>
<dbReference type="STRING" id="504797.SAMN05421678_102381"/>
<accession>A0A1I2LZR5</accession>
<reference evidence="3 6" key="2">
    <citation type="submission" date="2020-07" db="EMBL/GenBank/DDBJ databases">
        <title>Sequencing the genomes of 1000 actinobacteria strains.</title>
        <authorList>
            <person name="Klenk H.-P."/>
        </authorList>
    </citation>
    <scope>NUCLEOTIDE SEQUENCE [LARGE SCALE GENOMIC DNA]</scope>
    <source>
        <strain evidence="3 6">DSM 45117</strain>
    </source>
</reference>
<dbReference type="InterPro" id="IPR013762">
    <property type="entry name" value="Integrase-like_cat_sf"/>
</dbReference>
<dbReference type="GO" id="GO:0006310">
    <property type="term" value="P:DNA recombination"/>
    <property type="evidence" value="ECO:0007669"/>
    <property type="project" value="UniProtKB-KW"/>
</dbReference>
<keyword evidence="6" id="KW-1185">Reference proteome</keyword>
<feature type="domain" description="Tyr recombinase" evidence="2">
    <location>
        <begin position="1"/>
        <end position="124"/>
    </location>
</feature>
<dbReference type="RefSeq" id="WP_202817914.1">
    <property type="nucleotide sequence ID" value="NZ_FOOI01000002.1"/>
</dbReference>
<gene>
    <name evidence="3" type="ORF">FHR37_000368</name>
    <name evidence="4" type="ORF">SAMN05421678_102381</name>
</gene>
<proteinExistence type="predicted"/>
<sequence>MPTEAAPKRRQRGFIRRRGNSYQVLVYAGTDPLTGKDSYLTESTKDAREAERIRTRLLAQVDQQRQGTIDSHLHALRHYSATELITAGVDIRTVAGRLGHGGGGTTTLRVYTAWVAESDRRAVEILADRLMRSAP</sequence>
<dbReference type="EMBL" id="FOOI01000002">
    <property type="protein sequence ID" value="SFF84684.1"/>
    <property type="molecule type" value="Genomic_DNA"/>
</dbReference>
<evidence type="ECO:0000313" key="5">
    <source>
        <dbReference type="Proteomes" id="UP000199052"/>
    </source>
</evidence>
<evidence type="ECO:0000313" key="6">
    <source>
        <dbReference type="Proteomes" id="UP000533017"/>
    </source>
</evidence>
<dbReference type="InterPro" id="IPR002104">
    <property type="entry name" value="Integrase_catalytic"/>
</dbReference>
<evidence type="ECO:0000313" key="4">
    <source>
        <dbReference type="EMBL" id="SFF84684.1"/>
    </source>
</evidence>
<dbReference type="Proteomes" id="UP000533017">
    <property type="component" value="Unassembled WGS sequence"/>
</dbReference>
<evidence type="ECO:0000313" key="3">
    <source>
        <dbReference type="EMBL" id="NYH81517.1"/>
    </source>
</evidence>
<protein>
    <submittedName>
        <fullName evidence="4">Phage integrase family protein</fullName>
    </submittedName>
    <submittedName>
        <fullName evidence="3">Site-specific recombinase XerD</fullName>
    </submittedName>
</protein>
<reference evidence="4 5" key="1">
    <citation type="submission" date="2016-10" db="EMBL/GenBank/DDBJ databases">
        <authorList>
            <person name="de Groot N.N."/>
        </authorList>
    </citation>
    <scope>NUCLEOTIDE SEQUENCE [LARGE SCALE GENOMIC DNA]</scope>
    <source>
        <strain evidence="4 5">CPCC 202808</strain>
    </source>
</reference>
<evidence type="ECO:0000259" key="2">
    <source>
        <dbReference type="PROSITE" id="PS51898"/>
    </source>
</evidence>
<dbReference type="EMBL" id="JACBZA010000001">
    <property type="protein sequence ID" value="NYH81517.1"/>
    <property type="molecule type" value="Genomic_DNA"/>
</dbReference>
<dbReference type="Proteomes" id="UP000199052">
    <property type="component" value="Unassembled WGS sequence"/>
</dbReference>
<dbReference type="Pfam" id="PF00589">
    <property type="entry name" value="Phage_integrase"/>
    <property type="match status" value="1"/>
</dbReference>